<feature type="compositionally biased region" description="Basic and acidic residues" evidence="1">
    <location>
        <begin position="199"/>
        <end position="209"/>
    </location>
</feature>
<gene>
    <name evidence="2" type="ORF">RRF57_010665</name>
</gene>
<name>A0AAN7UWZ2_9PEZI</name>
<keyword evidence="3" id="KW-1185">Reference proteome</keyword>
<accession>A0AAN7UWZ2</accession>
<feature type="region of interest" description="Disordered" evidence="1">
    <location>
        <begin position="72"/>
        <end position="131"/>
    </location>
</feature>
<feature type="compositionally biased region" description="Low complexity" evidence="1">
    <location>
        <begin position="72"/>
        <end position="90"/>
    </location>
</feature>
<organism evidence="2 3">
    <name type="scientific">Xylaria bambusicola</name>
    <dbReference type="NCBI Taxonomy" id="326684"/>
    <lineage>
        <taxon>Eukaryota</taxon>
        <taxon>Fungi</taxon>
        <taxon>Dikarya</taxon>
        <taxon>Ascomycota</taxon>
        <taxon>Pezizomycotina</taxon>
        <taxon>Sordariomycetes</taxon>
        <taxon>Xylariomycetidae</taxon>
        <taxon>Xylariales</taxon>
        <taxon>Xylariaceae</taxon>
        <taxon>Xylaria</taxon>
    </lineage>
</organism>
<evidence type="ECO:0000256" key="1">
    <source>
        <dbReference type="SAM" id="MobiDB-lite"/>
    </source>
</evidence>
<reference evidence="2 3" key="1">
    <citation type="submission" date="2023-10" db="EMBL/GenBank/DDBJ databases">
        <title>Draft genome sequence of Xylaria bambusicola isolate GMP-LS, the root and basal stem rot pathogen of sugarcane in Indonesia.</title>
        <authorList>
            <person name="Selvaraj P."/>
            <person name="Muralishankar V."/>
            <person name="Muruganantham S."/>
            <person name="Sp S."/>
            <person name="Haryani S."/>
            <person name="Lau K.J.X."/>
            <person name="Naqvi N.I."/>
        </authorList>
    </citation>
    <scope>NUCLEOTIDE SEQUENCE [LARGE SCALE GENOMIC DNA]</scope>
    <source>
        <strain evidence="2">GMP-LS</strain>
    </source>
</reference>
<comment type="caution">
    <text evidence="2">The sequence shown here is derived from an EMBL/GenBank/DDBJ whole genome shotgun (WGS) entry which is preliminary data.</text>
</comment>
<feature type="region of interest" description="Disordered" evidence="1">
    <location>
        <begin position="187"/>
        <end position="229"/>
    </location>
</feature>
<evidence type="ECO:0000313" key="3">
    <source>
        <dbReference type="Proteomes" id="UP001305414"/>
    </source>
</evidence>
<dbReference type="EMBL" id="JAWHQM010000046">
    <property type="protein sequence ID" value="KAK5634953.1"/>
    <property type="molecule type" value="Genomic_DNA"/>
</dbReference>
<evidence type="ECO:0000313" key="2">
    <source>
        <dbReference type="EMBL" id="KAK5634953.1"/>
    </source>
</evidence>
<dbReference type="AlphaFoldDB" id="A0AAN7UWZ2"/>
<dbReference type="Proteomes" id="UP001305414">
    <property type="component" value="Unassembled WGS sequence"/>
</dbReference>
<sequence>MPSRIPFVPAAFNHGSAREEPIEACQSRSPNPVLSSLSLTVSIVRTLQPTKTATSPKNRGGRSACHTNLTLALSPAPTSSRPPSSRTSSLPPSPTWLMAATPTRSPPPNLPRAAPAQGFSSSPQDTQAFPTSQYVDPNAALSEEVQDEVKEGVWGYLFPLDTRYGRCIVLKKRSMCPHPKDIAGTVESKKKKGNTKGTLEQEKTYEKSKTKGVPSGGYLIGRRPKCGPL</sequence>
<proteinExistence type="predicted"/>
<feature type="compositionally biased region" description="Polar residues" evidence="1">
    <location>
        <begin position="118"/>
        <end position="131"/>
    </location>
</feature>
<protein>
    <submittedName>
        <fullName evidence="2">Uncharacterized protein</fullName>
    </submittedName>
</protein>